<keyword evidence="2" id="KW-0001">2Fe-2S</keyword>
<dbReference type="Gene3D" id="1.10.10.1590">
    <property type="entry name" value="NADH-quinone oxidoreductase subunit E"/>
    <property type="match status" value="1"/>
</dbReference>
<name>A0A1C3N7I6_9ACTN</name>
<feature type="region of interest" description="Disordered" evidence="7">
    <location>
        <begin position="255"/>
        <end position="395"/>
    </location>
</feature>
<proteinExistence type="inferred from homology"/>
<dbReference type="NCBIfam" id="TIGR01958">
    <property type="entry name" value="nuoE_fam"/>
    <property type="match status" value="1"/>
</dbReference>
<dbReference type="STRING" id="307121.GA0070620_4104"/>
<dbReference type="PANTHER" id="PTHR10371">
    <property type="entry name" value="NADH DEHYDROGENASE UBIQUINONE FLAVOPROTEIN 2, MITOCHONDRIAL"/>
    <property type="match status" value="1"/>
</dbReference>
<reference evidence="9" key="1">
    <citation type="submission" date="2016-06" db="EMBL/GenBank/DDBJ databases">
        <authorList>
            <person name="Varghese N."/>
        </authorList>
    </citation>
    <scope>NUCLEOTIDE SEQUENCE [LARGE SCALE GENOMIC DNA]</scope>
    <source>
        <strain evidence="9">DSM 45344</strain>
    </source>
</reference>
<evidence type="ECO:0000256" key="7">
    <source>
        <dbReference type="SAM" id="MobiDB-lite"/>
    </source>
</evidence>
<dbReference type="PANTHER" id="PTHR10371:SF3">
    <property type="entry name" value="NADH DEHYDROGENASE [UBIQUINONE] FLAVOPROTEIN 2, MITOCHONDRIAL"/>
    <property type="match status" value="1"/>
</dbReference>
<dbReference type="GO" id="GO:0046872">
    <property type="term" value="F:metal ion binding"/>
    <property type="evidence" value="ECO:0007669"/>
    <property type="project" value="UniProtKB-KW"/>
</dbReference>
<dbReference type="AlphaFoldDB" id="A0A1C3N7I6"/>
<evidence type="ECO:0000313" key="9">
    <source>
        <dbReference type="Proteomes" id="UP000199393"/>
    </source>
</evidence>
<evidence type="ECO:0000256" key="3">
    <source>
        <dbReference type="ARBA" id="ARBA00022723"/>
    </source>
</evidence>
<evidence type="ECO:0000256" key="2">
    <source>
        <dbReference type="ARBA" id="ARBA00022714"/>
    </source>
</evidence>
<dbReference type="OrthoDB" id="9807941at2"/>
<dbReference type="InterPro" id="IPR041921">
    <property type="entry name" value="NuoE_N"/>
</dbReference>
<evidence type="ECO:0000256" key="5">
    <source>
        <dbReference type="ARBA" id="ARBA00023014"/>
    </source>
</evidence>
<accession>A0A1C3N7I6</accession>
<dbReference type="GO" id="GO:0051537">
    <property type="term" value="F:2 iron, 2 sulfur cluster binding"/>
    <property type="evidence" value="ECO:0007669"/>
    <property type="project" value="UniProtKB-KW"/>
</dbReference>
<keyword evidence="3" id="KW-0479">Metal-binding</keyword>
<evidence type="ECO:0000313" key="8">
    <source>
        <dbReference type="EMBL" id="SBV28557.1"/>
    </source>
</evidence>
<gene>
    <name evidence="8" type="ORF">GA0070620_4104</name>
</gene>
<dbReference type="CDD" id="cd03064">
    <property type="entry name" value="TRX_Fd_NuoE"/>
    <property type="match status" value="1"/>
</dbReference>
<evidence type="ECO:0000256" key="6">
    <source>
        <dbReference type="ARBA" id="ARBA00034078"/>
    </source>
</evidence>
<dbReference type="Proteomes" id="UP000199393">
    <property type="component" value="Chromosome I"/>
</dbReference>
<comment type="cofactor">
    <cofactor evidence="6">
        <name>[2Fe-2S] cluster</name>
        <dbReference type="ChEBI" id="CHEBI:190135"/>
    </cofactor>
</comment>
<feature type="compositionally biased region" description="Basic and acidic residues" evidence="7">
    <location>
        <begin position="226"/>
        <end position="237"/>
    </location>
</feature>
<feature type="compositionally biased region" description="Basic and acidic residues" evidence="7">
    <location>
        <begin position="299"/>
        <end position="315"/>
    </location>
</feature>
<evidence type="ECO:0000256" key="4">
    <source>
        <dbReference type="ARBA" id="ARBA00023004"/>
    </source>
</evidence>
<comment type="similarity">
    <text evidence="1">Belongs to the complex I 24 kDa subunit family.</text>
</comment>
<dbReference type="InterPro" id="IPR002023">
    <property type="entry name" value="NuoE-like"/>
</dbReference>
<evidence type="ECO:0000256" key="1">
    <source>
        <dbReference type="ARBA" id="ARBA00010643"/>
    </source>
</evidence>
<dbReference type="EMBL" id="LT598496">
    <property type="protein sequence ID" value="SBV28557.1"/>
    <property type="molecule type" value="Genomic_DNA"/>
</dbReference>
<dbReference type="Pfam" id="PF01257">
    <property type="entry name" value="2Fe-2S_thioredx"/>
    <property type="match status" value="1"/>
</dbReference>
<sequence length="395" mass="40266">MKTFSEETRVRAREIIARYPADRSRSALLPLLHLVQAEEGYVSPAGVEFCAEVLGLNKAQVGAVATFYTMYKRKPTGDFLVSVCTNTMCNVLGGQEVYDTLSEHLGVGHDETTPDGTITLEHAECLAACDYGPVMTVNYDFFDGVDPRTAVGVVDELRAGGRPMPTRGARLCTLKEMAIQLAGFADEREGAVADGGPGEPSLRGLRLAQQHGVSVPGFDPKTPIRSKAEADRAAAEAKAKAEAEKAAAAKAEAAKAAPAATVTKGGDGASAPTGVPTNAGVGEPAAPERATGSTAPDVKAPDDKSPEIRAAETRQPDAATAVPDAPGTKVPTDPAAPAPRDAQEAEAAGAAANPPAGDGKPAGDEAGAQERNLNEASAGSGGSGSAVASETGVQK</sequence>
<dbReference type="NCBIfam" id="NF005721">
    <property type="entry name" value="PRK07539.1-1"/>
    <property type="match status" value="1"/>
</dbReference>
<dbReference type="GO" id="GO:0003954">
    <property type="term" value="F:NADH dehydrogenase activity"/>
    <property type="evidence" value="ECO:0007669"/>
    <property type="project" value="TreeGrafter"/>
</dbReference>
<feature type="region of interest" description="Disordered" evidence="7">
    <location>
        <begin position="211"/>
        <end position="237"/>
    </location>
</feature>
<keyword evidence="4" id="KW-0408">Iron</keyword>
<dbReference type="SUPFAM" id="SSF52833">
    <property type="entry name" value="Thioredoxin-like"/>
    <property type="match status" value="1"/>
</dbReference>
<protein>
    <submittedName>
        <fullName evidence="8">NADH dehydrogenase subunit E</fullName>
    </submittedName>
</protein>
<dbReference type="InterPro" id="IPR036249">
    <property type="entry name" value="Thioredoxin-like_sf"/>
</dbReference>
<dbReference type="FunFam" id="1.10.10.1590:FF:000001">
    <property type="entry name" value="NADH-quinone oxidoreductase subunit E"/>
    <property type="match status" value="1"/>
</dbReference>
<dbReference type="Gene3D" id="3.40.30.10">
    <property type="entry name" value="Glutaredoxin"/>
    <property type="match status" value="1"/>
</dbReference>
<organism evidence="8 9">
    <name type="scientific">Micromonospora krabiensis</name>
    <dbReference type="NCBI Taxonomy" id="307121"/>
    <lineage>
        <taxon>Bacteria</taxon>
        <taxon>Bacillati</taxon>
        <taxon>Actinomycetota</taxon>
        <taxon>Actinomycetes</taxon>
        <taxon>Micromonosporales</taxon>
        <taxon>Micromonosporaceae</taxon>
        <taxon>Micromonospora</taxon>
    </lineage>
</organism>
<feature type="compositionally biased region" description="Low complexity" evidence="7">
    <location>
        <begin position="333"/>
        <end position="359"/>
    </location>
</feature>
<dbReference type="InterPro" id="IPR042128">
    <property type="entry name" value="NuoE_dom"/>
</dbReference>
<keyword evidence="5" id="KW-0411">Iron-sulfur</keyword>
<dbReference type="RefSeq" id="WP_091593231.1">
    <property type="nucleotide sequence ID" value="NZ_JBHRWG010000004.1"/>
</dbReference>
<keyword evidence="9" id="KW-1185">Reference proteome</keyword>
<dbReference type="PATRIC" id="fig|307121.4.peg.4197"/>